<proteinExistence type="predicted"/>
<comment type="caution">
    <text evidence="1">The sequence shown here is derived from an EMBL/GenBank/DDBJ whole genome shotgun (WGS) entry which is preliminary data.</text>
</comment>
<protein>
    <submittedName>
        <fullName evidence="1">Uncharacterized protein</fullName>
    </submittedName>
</protein>
<accession>A0AAV0PQ12</accession>
<dbReference type="Proteomes" id="UP001154282">
    <property type="component" value="Unassembled WGS sequence"/>
</dbReference>
<sequence>MTPQGFLPSLTTPLQITKKKSFLMNSGNSRDCEVQRALCK</sequence>
<dbReference type="EMBL" id="CAMGYJ010000009">
    <property type="protein sequence ID" value="CAI0472542.1"/>
    <property type="molecule type" value="Genomic_DNA"/>
</dbReference>
<keyword evidence="2" id="KW-1185">Reference proteome</keyword>
<gene>
    <name evidence="1" type="ORF">LITE_LOCUS39302</name>
</gene>
<evidence type="ECO:0000313" key="1">
    <source>
        <dbReference type="EMBL" id="CAI0472542.1"/>
    </source>
</evidence>
<organism evidence="1 2">
    <name type="scientific">Linum tenue</name>
    <dbReference type="NCBI Taxonomy" id="586396"/>
    <lineage>
        <taxon>Eukaryota</taxon>
        <taxon>Viridiplantae</taxon>
        <taxon>Streptophyta</taxon>
        <taxon>Embryophyta</taxon>
        <taxon>Tracheophyta</taxon>
        <taxon>Spermatophyta</taxon>
        <taxon>Magnoliopsida</taxon>
        <taxon>eudicotyledons</taxon>
        <taxon>Gunneridae</taxon>
        <taxon>Pentapetalae</taxon>
        <taxon>rosids</taxon>
        <taxon>fabids</taxon>
        <taxon>Malpighiales</taxon>
        <taxon>Linaceae</taxon>
        <taxon>Linum</taxon>
    </lineage>
</organism>
<dbReference type="AlphaFoldDB" id="A0AAV0PQ12"/>
<name>A0AAV0PQ12_9ROSI</name>
<reference evidence="1" key="1">
    <citation type="submission" date="2022-08" db="EMBL/GenBank/DDBJ databases">
        <authorList>
            <person name="Gutierrez-Valencia J."/>
        </authorList>
    </citation>
    <scope>NUCLEOTIDE SEQUENCE</scope>
</reference>
<evidence type="ECO:0000313" key="2">
    <source>
        <dbReference type="Proteomes" id="UP001154282"/>
    </source>
</evidence>